<comment type="caution">
    <text evidence="1">The sequence shown here is derived from an EMBL/GenBank/DDBJ whole genome shotgun (WGS) entry which is preliminary data.</text>
</comment>
<reference evidence="1 2" key="1">
    <citation type="journal article" date="2019" name="Commun. Biol.">
        <title>The bagworm genome reveals a unique fibroin gene that provides high tensile strength.</title>
        <authorList>
            <person name="Kono N."/>
            <person name="Nakamura H."/>
            <person name="Ohtoshi R."/>
            <person name="Tomita M."/>
            <person name="Numata K."/>
            <person name="Arakawa K."/>
        </authorList>
    </citation>
    <scope>NUCLEOTIDE SEQUENCE [LARGE SCALE GENOMIC DNA]</scope>
</reference>
<dbReference type="EMBL" id="BGZK01000200">
    <property type="protein sequence ID" value="GBP27872.1"/>
    <property type="molecule type" value="Genomic_DNA"/>
</dbReference>
<keyword evidence="2" id="KW-1185">Reference proteome</keyword>
<evidence type="ECO:0000313" key="2">
    <source>
        <dbReference type="Proteomes" id="UP000299102"/>
    </source>
</evidence>
<protein>
    <submittedName>
        <fullName evidence="1">Uncharacterized protein</fullName>
    </submittedName>
</protein>
<name>A0A4C1UPH0_EUMVA</name>
<proteinExistence type="predicted"/>
<evidence type="ECO:0000313" key="1">
    <source>
        <dbReference type="EMBL" id="GBP27872.1"/>
    </source>
</evidence>
<gene>
    <name evidence="1" type="ORF">EVAR_14061_1</name>
</gene>
<organism evidence="1 2">
    <name type="scientific">Eumeta variegata</name>
    <name type="common">Bagworm moth</name>
    <name type="synonym">Eumeta japonica</name>
    <dbReference type="NCBI Taxonomy" id="151549"/>
    <lineage>
        <taxon>Eukaryota</taxon>
        <taxon>Metazoa</taxon>
        <taxon>Ecdysozoa</taxon>
        <taxon>Arthropoda</taxon>
        <taxon>Hexapoda</taxon>
        <taxon>Insecta</taxon>
        <taxon>Pterygota</taxon>
        <taxon>Neoptera</taxon>
        <taxon>Endopterygota</taxon>
        <taxon>Lepidoptera</taxon>
        <taxon>Glossata</taxon>
        <taxon>Ditrysia</taxon>
        <taxon>Tineoidea</taxon>
        <taxon>Psychidae</taxon>
        <taxon>Oiketicinae</taxon>
        <taxon>Eumeta</taxon>
    </lineage>
</organism>
<dbReference type="AlphaFoldDB" id="A0A4C1UPH0"/>
<accession>A0A4C1UPH0</accession>
<sequence length="76" mass="8997">MKTNSRPSENCVIPEKKRKRVNIIFLKHVHTYVWDKCGAVACGRDRVRVQWVAVDASSSNREVPWRFKRDRARSDR</sequence>
<dbReference type="Proteomes" id="UP000299102">
    <property type="component" value="Unassembled WGS sequence"/>
</dbReference>